<evidence type="ECO:0000256" key="1">
    <source>
        <dbReference type="ARBA" id="ARBA00005562"/>
    </source>
</evidence>
<dbReference type="Gene3D" id="1.10.10.10">
    <property type="entry name" value="Winged helix-like DNA-binding domain superfamily/Winged helix DNA-binding domain"/>
    <property type="match status" value="1"/>
</dbReference>
<feature type="region of interest" description="Disordered" evidence="4">
    <location>
        <begin position="169"/>
        <end position="189"/>
    </location>
</feature>
<evidence type="ECO:0000256" key="2">
    <source>
        <dbReference type="ARBA" id="ARBA00023125"/>
    </source>
</evidence>
<dbReference type="AlphaFoldDB" id="A0A6S7HU20"/>
<dbReference type="PROSITE" id="PS50061">
    <property type="entry name" value="ETS_DOMAIN_3"/>
    <property type="match status" value="1"/>
</dbReference>
<feature type="compositionally biased region" description="Polar residues" evidence="4">
    <location>
        <begin position="217"/>
        <end position="226"/>
    </location>
</feature>
<dbReference type="InterPro" id="IPR046328">
    <property type="entry name" value="ETS_fam"/>
</dbReference>
<organism evidence="5 6">
    <name type="scientific">Paramuricea clavata</name>
    <name type="common">Red gorgonian</name>
    <name type="synonym">Violescent sea-whip</name>
    <dbReference type="NCBI Taxonomy" id="317549"/>
    <lineage>
        <taxon>Eukaryota</taxon>
        <taxon>Metazoa</taxon>
        <taxon>Cnidaria</taxon>
        <taxon>Anthozoa</taxon>
        <taxon>Octocorallia</taxon>
        <taxon>Malacalcyonacea</taxon>
        <taxon>Plexauridae</taxon>
        <taxon>Paramuricea</taxon>
    </lineage>
</organism>
<dbReference type="InterPro" id="IPR036388">
    <property type="entry name" value="WH-like_DNA-bd_sf"/>
</dbReference>
<dbReference type="GO" id="GO:0005634">
    <property type="term" value="C:nucleus"/>
    <property type="evidence" value="ECO:0007669"/>
    <property type="project" value="UniProtKB-SubCell"/>
</dbReference>
<dbReference type="SMART" id="SM00413">
    <property type="entry name" value="ETS"/>
    <property type="match status" value="1"/>
</dbReference>
<comment type="subcellular location">
    <subcellularLocation>
        <location evidence="3">Nucleus</location>
    </subcellularLocation>
</comment>
<dbReference type="GO" id="GO:0043565">
    <property type="term" value="F:sequence-specific DNA binding"/>
    <property type="evidence" value="ECO:0007669"/>
    <property type="project" value="InterPro"/>
</dbReference>
<dbReference type="SUPFAM" id="SSF46785">
    <property type="entry name" value="Winged helix' DNA-binding domain"/>
    <property type="match status" value="1"/>
</dbReference>
<feature type="compositionally biased region" description="Basic and acidic residues" evidence="4">
    <location>
        <begin position="178"/>
        <end position="189"/>
    </location>
</feature>
<gene>
    <name evidence="5" type="ORF">PACLA_8A038867</name>
</gene>
<proteinExistence type="inferred from homology"/>
<dbReference type="InterPro" id="IPR000418">
    <property type="entry name" value="Ets_dom"/>
</dbReference>
<dbReference type="EMBL" id="CACRXK020006318">
    <property type="protein sequence ID" value="CAB4009054.1"/>
    <property type="molecule type" value="Genomic_DNA"/>
</dbReference>
<reference evidence="5" key="1">
    <citation type="submission" date="2020-04" db="EMBL/GenBank/DDBJ databases">
        <authorList>
            <person name="Alioto T."/>
            <person name="Alioto T."/>
            <person name="Gomez Garrido J."/>
        </authorList>
    </citation>
    <scope>NUCLEOTIDE SEQUENCE</scope>
    <source>
        <strain evidence="5">A484AB</strain>
    </source>
</reference>
<evidence type="ECO:0000313" key="6">
    <source>
        <dbReference type="Proteomes" id="UP001152795"/>
    </source>
</evidence>
<name>A0A6S7HU20_PARCT</name>
<dbReference type="PRINTS" id="PR00454">
    <property type="entry name" value="ETSDOMAIN"/>
</dbReference>
<evidence type="ECO:0000256" key="3">
    <source>
        <dbReference type="RuleBase" id="RU004019"/>
    </source>
</evidence>
<keyword evidence="6" id="KW-1185">Reference proteome</keyword>
<sequence>MSGQELKIATQLDILTFQTARVNDGSASRKKSHSRSSTRKSLYLWEFLFGLLEDEECTSVITWTNKREGIFELKNTEELAKLWGTVKNRPRMDKSKLIRAIRTYYERGMLRKVKGHKGVYQFLSIPYRTKGYDHEMMTTGTFTSSPFLGSSERSLVDFNVITSDCSDRQPYYRGTTADGRDNTENNRDISVDDCKQTEDTFDKSNGYCSREKRWSDYSLSSDGSTKSLDERQGDFNTNTDTRNHMPEHMAFVFNDDDNVCR</sequence>
<keyword evidence="2 3" id="KW-0238">DNA-binding</keyword>
<dbReference type="Proteomes" id="UP001152795">
    <property type="component" value="Unassembled WGS sequence"/>
</dbReference>
<comment type="caution">
    <text evidence="5">The sequence shown here is derived from an EMBL/GenBank/DDBJ whole genome shotgun (WGS) entry which is preliminary data.</text>
</comment>
<dbReference type="Pfam" id="PF00178">
    <property type="entry name" value="Ets"/>
    <property type="match status" value="1"/>
</dbReference>
<dbReference type="OrthoDB" id="8196042at2759"/>
<dbReference type="GO" id="GO:0000981">
    <property type="term" value="F:DNA-binding transcription factor activity, RNA polymerase II-specific"/>
    <property type="evidence" value="ECO:0007669"/>
    <property type="project" value="TreeGrafter"/>
</dbReference>
<keyword evidence="3" id="KW-0539">Nucleus</keyword>
<dbReference type="PANTHER" id="PTHR11849">
    <property type="entry name" value="ETS"/>
    <property type="match status" value="1"/>
</dbReference>
<dbReference type="InterPro" id="IPR036390">
    <property type="entry name" value="WH_DNA-bd_sf"/>
</dbReference>
<evidence type="ECO:0000313" key="5">
    <source>
        <dbReference type="EMBL" id="CAB4009054.1"/>
    </source>
</evidence>
<evidence type="ECO:0000256" key="4">
    <source>
        <dbReference type="SAM" id="MobiDB-lite"/>
    </source>
</evidence>
<accession>A0A6S7HU20</accession>
<comment type="similarity">
    <text evidence="1 3">Belongs to the ETS family.</text>
</comment>
<protein>
    <submittedName>
        <fullName evidence="5">ETS-related transcription factor Elf-4-like</fullName>
    </submittedName>
</protein>
<feature type="region of interest" description="Disordered" evidence="4">
    <location>
        <begin position="216"/>
        <end position="243"/>
    </location>
</feature>
<dbReference type="GO" id="GO:0030154">
    <property type="term" value="P:cell differentiation"/>
    <property type="evidence" value="ECO:0007669"/>
    <property type="project" value="TreeGrafter"/>
</dbReference>